<dbReference type="eggNOG" id="arCOG03722">
    <property type="taxonomic scope" value="Archaea"/>
</dbReference>
<reference evidence="1 2" key="1">
    <citation type="journal article" date="2012" name="Stand. Genomic Sci.">
        <title>Complete genome sequence of Pyrobaculum oguniense.</title>
        <authorList>
            <person name="Bernick D.L."/>
            <person name="Karplus K."/>
            <person name="Lui L.M."/>
            <person name="Coker J.K."/>
            <person name="Murphy J.N."/>
            <person name="Chan P.P."/>
            <person name="Cozen A.E."/>
            <person name="Lowe T.M."/>
        </authorList>
    </citation>
    <scope>NUCLEOTIDE SEQUENCE [LARGE SCALE GENOMIC DNA]</scope>
    <source>
        <strain evidence="1 2">TE7</strain>
    </source>
</reference>
<keyword evidence="2" id="KW-1185">Reference proteome</keyword>
<gene>
    <name evidence="1" type="ordered locus">Pogu_2700</name>
</gene>
<dbReference type="AlphaFoldDB" id="H6QDV7"/>
<accession>H6QDV7</accession>
<evidence type="ECO:0000313" key="1">
    <source>
        <dbReference type="EMBL" id="AFA40727.1"/>
    </source>
</evidence>
<dbReference type="Gene3D" id="1.20.120.330">
    <property type="entry name" value="Nucleotidyltransferases domain 2"/>
    <property type="match status" value="1"/>
</dbReference>
<dbReference type="InterPro" id="IPR010268">
    <property type="entry name" value="PaREP1"/>
</dbReference>
<name>H6QDV7_PYROT</name>
<dbReference type="KEGG" id="pog:Pogu_2700"/>
<dbReference type="Pfam" id="PF05942">
    <property type="entry name" value="PaREP1"/>
    <property type="match status" value="1"/>
</dbReference>
<protein>
    <submittedName>
        <fullName evidence="1">Archaeal PaREP1/PaREP8 family</fullName>
    </submittedName>
</protein>
<dbReference type="HOGENOM" id="CLU_3057289_0_0_2"/>
<evidence type="ECO:0000313" key="2">
    <source>
        <dbReference type="Proteomes" id="UP000009062"/>
    </source>
</evidence>
<dbReference type="EMBL" id="CP003316">
    <property type="protein sequence ID" value="AFA40727.1"/>
    <property type="molecule type" value="Genomic_DNA"/>
</dbReference>
<proteinExistence type="predicted"/>
<organism evidence="1 2">
    <name type="scientific">Pyrobaculum oguniense (strain DSM 13380 / JCM 10595 / TE7)</name>
    <dbReference type="NCBI Taxonomy" id="698757"/>
    <lineage>
        <taxon>Archaea</taxon>
        <taxon>Thermoproteota</taxon>
        <taxon>Thermoprotei</taxon>
        <taxon>Thermoproteales</taxon>
        <taxon>Thermoproteaceae</taxon>
        <taxon>Pyrobaculum</taxon>
    </lineage>
</organism>
<dbReference type="Proteomes" id="UP000009062">
    <property type="component" value="Chromosome"/>
</dbReference>
<sequence length="53" mass="5908">MALRHQAEGETGDAELARLWHAADSLHTNFYEAWATPELVKDAVKDVKPSSRS</sequence>